<evidence type="ECO:0000256" key="1">
    <source>
        <dbReference type="SAM" id="MobiDB-lite"/>
    </source>
</evidence>
<organism evidence="2 3">
    <name type="scientific">Chloebia gouldiae</name>
    <name type="common">Gouldian finch</name>
    <name type="synonym">Erythrura gouldiae</name>
    <dbReference type="NCBI Taxonomy" id="44316"/>
    <lineage>
        <taxon>Eukaryota</taxon>
        <taxon>Metazoa</taxon>
        <taxon>Chordata</taxon>
        <taxon>Craniata</taxon>
        <taxon>Vertebrata</taxon>
        <taxon>Euteleostomi</taxon>
        <taxon>Archelosauria</taxon>
        <taxon>Archosauria</taxon>
        <taxon>Dinosauria</taxon>
        <taxon>Saurischia</taxon>
        <taxon>Theropoda</taxon>
        <taxon>Coelurosauria</taxon>
        <taxon>Aves</taxon>
        <taxon>Neognathae</taxon>
        <taxon>Neoaves</taxon>
        <taxon>Telluraves</taxon>
        <taxon>Australaves</taxon>
        <taxon>Passeriformes</taxon>
        <taxon>Passeroidea</taxon>
        <taxon>Passeridae</taxon>
        <taxon>Chloebia</taxon>
    </lineage>
</organism>
<comment type="caution">
    <text evidence="2">The sequence shown here is derived from an EMBL/GenBank/DDBJ whole genome shotgun (WGS) entry which is preliminary data.</text>
</comment>
<dbReference type="Proteomes" id="UP000276834">
    <property type="component" value="Unassembled WGS sequence"/>
</dbReference>
<feature type="compositionally biased region" description="Basic and acidic residues" evidence="1">
    <location>
        <begin position="218"/>
        <end position="230"/>
    </location>
</feature>
<proteinExistence type="predicted"/>
<gene>
    <name evidence="2" type="ORF">DV515_00014520</name>
</gene>
<dbReference type="AlphaFoldDB" id="A0A3L8RZ26"/>
<keyword evidence="3" id="KW-1185">Reference proteome</keyword>
<evidence type="ECO:0000313" key="2">
    <source>
        <dbReference type="EMBL" id="RLV90213.1"/>
    </source>
</evidence>
<feature type="region of interest" description="Disordered" evidence="1">
    <location>
        <begin position="204"/>
        <end position="235"/>
    </location>
</feature>
<feature type="region of interest" description="Disordered" evidence="1">
    <location>
        <begin position="1"/>
        <end position="27"/>
    </location>
</feature>
<accession>A0A3L8RZ26</accession>
<protein>
    <submittedName>
        <fullName evidence="2">Uncharacterized protein</fullName>
    </submittedName>
</protein>
<sequence length="274" mass="29714">MPFRVTKWVRSGEKRRPTMPQGATAKKSSLTEPIPCIAIAMEQDSPTSESDKACGAEEFDEIDTSVCGTIPSCTTRGVWSPPQGKPRLELSSITERRVNVPPSFNNLVIHFPKGLPVLPFSGTSTPSTAGKTSVASLLEYMACLKGVLVPHRKSETTKIDELHEAESNKSPDTYQGPKEVNSEECHSECNEANSFQPTAKVQVVHGSSQAQPAGDGGQRGDEQEAHHVPKESPLLVLGARVPQPLHRHNTSKAGVSTGRMLYSQLKAQIHPFED</sequence>
<reference evidence="2 3" key="1">
    <citation type="journal article" date="2018" name="Proc. R. Soc. B">
        <title>A non-coding region near Follistatin controls head colour polymorphism in the Gouldian finch.</title>
        <authorList>
            <person name="Toomey M.B."/>
            <person name="Marques C.I."/>
            <person name="Andrade P."/>
            <person name="Araujo P.M."/>
            <person name="Sabatino S."/>
            <person name="Gazda M.A."/>
            <person name="Afonso S."/>
            <person name="Lopes R.J."/>
            <person name="Corbo J.C."/>
            <person name="Carneiro M."/>
        </authorList>
    </citation>
    <scope>NUCLEOTIDE SEQUENCE [LARGE SCALE GENOMIC DNA]</scope>
    <source>
        <strain evidence="2">Red01</strain>
        <tissue evidence="2">Muscle</tissue>
    </source>
</reference>
<feature type="compositionally biased region" description="Basic and acidic residues" evidence="1">
    <location>
        <begin position="155"/>
        <end position="169"/>
    </location>
</feature>
<name>A0A3L8RZ26_CHLGU</name>
<feature type="region of interest" description="Disordered" evidence="1">
    <location>
        <begin position="155"/>
        <end position="184"/>
    </location>
</feature>
<dbReference type="EMBL" id="QUSF01000128">
    <property type="protein sequence ID" value="RLV90213.1"/>
    <property type="molecule type" value="Genomic_DNA"/>
</dbReference>
<evidence type="ECO:0000313" key="3">
    <source>
        <dbReference type="Proteomes" id="UP000276834"/>
    </source>
</evidence>